<gene>
    <name evidence="1" type="ORF">EOD42_10985</name>
</gene>
<dbReference type="OrthoDB" id="7277945at2"/>
<proteinExistence type="predicted"/>
<dbReference type="Gene3D" id="3.40.50.150">
    <property type="entry name" value="Vaccinia Virus protein VP39"/>
    <property type="match status" value="1"/>
</dbReference>
<sequence length="347" mass="38009">MPSAVFSACHLCGGLLAHDRDVDGVAFGRCEGCGSIAAEEAFLARIEDGTARPYDDSYWDFEMEAAQQRSYGANPLRVAEVFLQARRLVTRFVDISAGSGQLLDALSTLMPEASDIFWGVEPFPPPERFRTHHPNFHLGFLGEMEGHFDAGVCIEVIEHIPPRHLRSLMQDLAKVSLPGSTFYFNSSRPGSQAVETGGYLDPLRRGHIAAHSLAGLEALMGPMGFTIQPLPGRDWAFLAIFDGGSPLDTAAFLDRSWHPLPENLETLARTRFGHMMISAGTECSLAYTMTALCDERTAWAQGLDRELAAERSRPLPAPAAPMQVAPPAWGPRRIARGVLRRLRRLAG</sequence>
<evidence type="ECO:0000313" key="2">
    <source>
        <dbReference type="Proteomes" id="UP000282957"/>
    </source>
</evidence>
<accession>A0A437MGZ4</accession>
<evidence type="ECO:0000313" key="1">
    <source>
        <dbReference type="EMBL" id="RVT96919.1"/>
    </source>
</evidence>
<dbReference type="EMBL" id="SACL01000003">
    <property type="protein sequence ID" value="RVT96919.1"/>
    <property type="molecule type" value="Genomic_DNA"/>
</dbReference>
<keyword evidence="2" id="KW-1185">Reference proteome</keyword>
<name>A0A437MGZ4_9PROT</name>
<comment type="caution">
    <text evidence="1">The sequence shown here is derived from an EMBL/GenBank/DDBJ whole genome shotgun (WGS) entry which is preliminary data.</text>
</comment>
<organism evidence="1 2">
    <name type="scientific">Rhodovarius crocodyli</name>
    <dbReference type="NCBI Taxonomy" id="1979269"/>
    <lineage>
        <taxon>Bacteria</taxon>
        <taxon>Pseudomonadati</taxon>
        <taxon>Pseudomonadota</taxon>
        <taxon>Alphaproteobacteria</taxon>
        <taxon>Acetobacterales</taxon>
        <taxon>Roseomonadaceae</taxon>
        <taxon>Rhodovarius</taxon>
    </lineage>
</organism>
<reference evidence="1 2" key="1">
    <citation type="submission" date="2019-01" db="EMBL/GenBank/DDBJ databases">
        <authorList>
            <person name="Chen W.-M."/>
        </authorList>
    </citation>
    <scope>NUCLEOTIDE SEQUENCE [LARGE SCALE GENOMIC DNA]</scope>
    <source>
        <strain evidence="1 2">CCP-6</strain>
    </source>
</reference>
<dbReference type="SUPFAM" id="SSF53335">
    <property type="entry name" value="S-adenosyl-L-methionine-dependent methyltransferases"/>
    <property type="match status" value="1"/>
</dbReference>
<protein>
    <submittedName>
        <fullName evidence="1">Uncharacterized protein</fullName>
    </submittedName>
</protein>
<dbReference type="RefSeq" id="WP_127787566.1">
    <property type="nucleotide sequence ID" value="NZ_SACL01000003.1"/>
</dbReference>
<dbReference type="Pfam" id="PF13489">
    <property type="entry name" value="Methyltransf_23"/>
    <property type="match status" value="1"/>
</dbReference>
<dbReference type="InterPro" id="IPR029063">
    <property type="entry name" value="SAM-dependent_MTases_sf"/>
</dbReference>
<dbReference type="Proteomes" id="UP000282957">
    <property type="component" value="Unassembled WGS sequence"/>
</dbReference>
<dbReference type="AlphaFoldDB" id="A0A437MGZ4"/>